<keyword evidence="2 7" id="KW-0132">Cell division</keyword>
<feature type="region of interest" description="Disordered" evidence="9">
    <location>
        <begin position="147"/>
        <end position="170"/>
    </location>
</feature>
<accession>A0ABT9VUP4</accession>
<keyword evidence="11" id="KW-1185">Reference proteome</keyword>
<protein>
    <recommendedName>
        <fullName evidence="7 8">Cell division protein FtsL</fullName>
    </recommendedName>
</protein>
<comment type="function">
    <text evidence="7">Essential cell division protein.</text>
</comment>
<dbReference type="Pfam" id="PF04977">
    <property type="entry name" value="DivIC"/>
    <property type="match status" value="1"/>
</dbReference>
<keyword evidence="4 7" id="KW-1133">Transmembrane helix</keyword>
<dbReference type="RefSeq" id="WP_307390456.1">
    <property type="nucleotide sequence ID" value="NZ_BAAADK010000018.1"/>
</dbReference>
<sequence>MYQYGNVAVKYRKEQKNRPNIYKQPKKVPQTQPKKQIRGQQSKKPLAKKNILAGEKILYILGVILIVGALFILLGGNASIAQMNYETQFLEREIVTLSERNDELRVEIAELSSPERILTIAREEWGLEVNESPVKVLSTSIESHTALANDTDSLETQELSDQRRAGRSGR</sequence>
<keyword evidence="3 7" id="KW-0812">Transmembrane</keyword>
<feature type="transmembrane region" description="Helical" evidence="7">
    <location>
        <begin position="57"/>
        <end position="76"/>
    </location>
</feature>
<gene>
    <name evidence="7" type="primary">ftsL</name>
    <name evidence="10" type="ORF">J2S11_000500</name>
</gene>
<evidence type="ECO:0000256" key="7">
    <source>
        <dbReference type="HAMAP-Rule" id="MF_00910"/>
    </source>
</evidence>
<evidence type="ECO:0000256" key="2">
    <source>
        <dbReference type="ARBA" id="ARBA00022618"/>
    </source>
</evidence>
<evidence type="ECO:0000256" key="8">
    <source>
        <dbReference type="NCBIfam" id="TIGR02209"/>
    </source>
</evidence>
<feature type="compositionally biased region" description="Polar residues" evidence="9">
    <location>
        <begin position="147"/>
        <end position="159"/>
    </location>
</feature>
<evidence type="ECO:0000256" key="5">
    <source>
        <dbReference type="ARBA" id="ARBA00023136"/>
    </source>
</evidence>
<evidence type="ECO:0000313" key="10">
    <source>
        <dbReference type="EMBL" id="MDQ0164600.1"/>
    </source>
</evidence>
<comment type="similarity">
    <text evidence="7">Belongs to the FtsL family.</text>
</comment>
<keyword evidence="1 7" id="KW-1003">Cell membrane</keyword>
<evidence type="ECO:0000256" key="4">
    <source>
        <dbReference type="ARBA" id="ARBA00022989"/>
    </source>
</evidence>
<dbReference type="InterPro" id="IPR007060">
    <property type="entry name" value="FtsL/DivIC"/>
</dbReference>
<name>A0ABT9VUP4_9BACI</name>
<evidence type="ECO:0000256" key="9">
    <source>
        <dbReference type="SAM" id="MobiDB-lite"/>
    </source>
</evidence>
<dbReference type="Proteomes" id="UP001235840">
    <property type="component" value="Unassembled WGS sequence"/>
</dbReference>
<evidence type="ECO:0000256" key="1">
    <source>
        <dbReference type="ARBA" id="ARBA00022475"/>
    </source>
</evidence>
<proteinExistence type="inferred from homology"/>
<dbReference type="InterPro" id="IPR011922">
    <property type="entry name" value="Cell_div_FtsL"/>
</dbReference>
<keyword evidence="6 7" id="KW-0131">Cell cycle</keyword>
<dbReference type="EMBL" id="JAUSTY010000002">
    <property type="protein sequence ID" value="MDQ0164600.1"/>
    <property type="molecule type" value="Genomic_DNA"/>
</dbReference>
<dbReference type="NCBIfam" id="TIGR02209">
    <property type="entry name" value="ftsL_broad"/>
    <property type="match status" value="1"/>
</dbReference>
<evidence type="ECO:0000313" key="11">
    <source>
        <dbReference type="Proteomes" id="UP001235840"/>
    </source>
</evidence>
<comment type="caution">
    <text evidence="10">The sequence shown here is derived from an EMBL/GenBank/DDBJ whole genome shotgun (WGS) entry which is preliminary data.</text>
</comment>
<comment type="subcellular location">
    <subcellularLocation>
        <location evidence="7">Cell membrane</location>
        <topology evidence="7">Single-pass type II membrane protein</topology>
    </subcellularLocation>
    <text evidence="7">Localizes to the division septum where it forms a ring structure.</text>
</comment>
<dbReference type="GO" id="GO:0051301">
    <property type="term" value="P:cell division"/>
    <property type="evidence" value="ECO:0007669"/>
    <property type="project" value="UniProtKB-KW"/>
</dbReference>
<keyword evidence="5 7" id="KW-0472">Membrane</keyword>
<reference evidence="10 11" key="1">
    <citation type="submission" date="2023-07" db="EMBL/GenBank/DDBJ databases">
        <title>Genomic Encyclopedia of Type Strains, Phase IV (KMG-IV): sequencing the most valuable type-strain genomes for metagenomic binning, comparative biology and taxonomic classification.</title>
        <authorList>
            <person name="Goeker M."/>
        </authorList>
    </citation>
    <scope>NUCLEOTIDE SEQUENCE [LARGE SCALE GENOMIC DNA]</scope>
    <source>
        <strain evidence="10 11">DSM 12751</strain>
    </source>
</reference>
<feature type="region of interest" description="Disordered" evidence="9">
    <location>
        <begin position="19"/>
        <end position="42"/>
    </location>
</feature>
<evidence type="ECO:0000256" key="3">
    <source>
        <dbReference type="ARBA" id="ARBA00022692"/>
    </source>
</evidence>
<dbReference type="HAMAP" id="MF_00910">
    <property type="entry name" value="FtsL"/>
    <property type="match status" value="1"/>
</dbReference>
<evidence type="ECO:0000256" key="6">
    <source>
        <dbReference type="ARBA" id="ARBA00023306"/>
    </source>
</evidence>
<organism evidence="10 11">
    <name type="scientific">Caldalkalibacillus horti</name>
    <dbReference type="NCBI Taxonomy" id="77523"/>
    <lineage>
        <taxon>Bacteria</taxon>
        <taxon>Bacillati</taxon>
        <taxon>Bacillota</taxon>
        <taxon>Bacilli</taxon>
        <taxon>Bacillales</taxon>
        <taxon>Bacillaceae</taxon>
        <taxon>Caldalkalibacillus</taxon>
    </lineage>
</organism>